<proteinExistence type="predicted"/>
<dbReference type="Proteomes" id="UP000886723">
    <property type="component" value="Unassembled WGS sequence"/>
</dbReference>
<dbReference type="EMBL" id="DVON01000088">
    <property type="protein sequence ID" value="HIV12337.1"/>
    <property type="molecule type" value="Genomic_DNA"/>
</dbReference>
<dbReference type="AlphaFoldDB" id="A0A9D1NTR6"/>
<evidence type="ECO:0000313" key="2">
    <source>
        <dbReference type="EMBL" id="HIV12337.1"/>
    </source>
</evidence>
<accession>A0A9D1NTR6</accession>
<evidence type="ECO:0000259" key="1">
    <source>
        <dbReference type="PROSITE" id="PS51186"/>
    </source>
</evidence>
<dbReference type="CDD" id="cd04301">
    <property type="entry name" value="NAT_SF"/>
    <property type="match status" value="1"/>
</dbReference>
<comment type="caution">
    <text evidence="2">The sequence shown here is derived from an EMBL/GenBank/DDBJ whole genome shotgun (WGS) entry which is preliminary data.</text>
</comment>
<dbReference type="Gene3D" id="3.40.630.30">
    <property type="match status" value="1"/>
</dbReference>
<dbReference type="InterPro" id="IPR000182">
    <property type="entry name" value="GNAT_dom"/>
</dbReference>
<feature type="domain" description="N-acetyltransferase" evidence="1">
    <location>
        <begin position="1"/>
        <end position="155"/>
    </location>
</feature>
<reference evidence="2" key="1">
    <citation type="submission" date="2020-10" db="EMBL/GenBank/DDBJ databases">
        <authorList>
            <person name="Gilroy R."/>
        </authorList>
    </citation>
    <scope>NUCLEOTIDE SEQUENCE</scope>
    <source>
        <strain evidence="2">ChiBcec2-4451</strain>
    </source>
</reference>
<reference evidence="2" key="2">
    <citation type="journal article" date="2021" name="PeerJ">
        <title>Extensive microbial diversity within the chicken gut microbiome revealed by metagenomics and culture.</title>
        <authorList>
            <person name="Gilroy R."/>
            <person name="Ravi A."/>
            <person name="Getino M."/>
            <person name="Pursley I."/>
            <person name="Horton D.L."/>
            <person name="Alikhan N.F."/>
            <person name="Baker D."/>
            <person name="Gharbi K."/>
            <person name="Hall N."/>
            <person name="Watson M."/>
            <person name="Adriaenssens E.M."/>
            <person name="Foster-Nyarko E."/>
            <person name="Jarju S."/>
            <person name="Secka A."/>
            <person name="Antonio M."/>
            <person name="Oren A."/>
            <person name="Chaudhuri R.R."/>
            <person name="La Ragione R."/>
            <person name="Hildebrand F."/>
            <person name="Pallen M.J."/>
        </authorList>
    </citation>
    <scope>NUCLEOTIDE SEQUENCE</scope>
    <source>
        <strain evidence="2">ChiBcec2-4451</strain>
    </source>
</reference>
<gene>
    <name evidence="2" type="ORF">IAA63_04245</name>
</gene>
<evidence type="ECO:0000313" key="3">
    <source>
        <dbReference type="Proteomes" id="UP000886723"/>
    </source>
</evidence>
<dbReference type="GO" id="GO:0016747">
    <property type="term" value="F:acyltransferase activity, transferring groups other than amino-acyl groups"/>
    <property type="evidence" value="ECO:0007669"/>
    <property type="project" value="InterPro"/>
</dbReference>
<organism evidence="2 3">
    <name type="scientific">Candidatus Pullilachnospira stercoravium</name>
    <dbReference type="NCBI Taxonomy" id="2840913"/>
    <lineage>
        <taxon>Bacteria</taxon>
        <taxon>Bacillati</taxon>
        <taxon>Bacillota</taxon>
        <taxon>Clostridia</taxon>
        <taxon>Lachnospirales</taxon>
        <taxon>Lachnospiraceae</taxon>
        <taxon>Lachnospiraceae incertae sedis</taxon>
        <taxon>Candidatus Pullilachnospira</taxon>
    </lineage>
</organism>
<dbReference type="InterPro" id="IPR016181">
    <property type="entry name" value="Acyl_CoA_acyltransferase"/>
</dbReference>
<sequence>MILEKADISKKAVLWNLLQKYLYEFSVYYQDQVEDDGNYAYPYFDSFFTEPGREAWLIRKEGKLAGFLMMNRYSEMGEEIDFAVAEFCILPLYRKAHLGRQAIEEIFRTHRGRWEIKYNRRNPAAEKFWIHVTAGFQREILALEDEDRVICFRND</sequence>
<protein>
    <submittedName>
        <fullName evidence="2">GNAT family N-acetyltransferase</fullName>
    </submittedName>
</protein>
<dbReference type="Pfam" id="PF00583">
    <property type="entry name" value="Acetyltransf_1"/>
    <property type="match status" value="1"/>
</dbReference>
<dbReference type="PROSITE" id="PS51186">
    <property type="entry name" value="GNAT"/>
    <property type="match status" value="1"/>
</dbReference>
<dbReference type="SUPFAM" id="SSF55729">
    <property type="entry name" value="Acyl-CoA N-acyltransferases (Nat)"/>
    <property type="match status" value="1"/>
</dbReference>
<name>A0A9D1NTR6_9FIRM</name>